<protein>
    <submittedName>
        <fullName evidence="1">Uncharacterized protein</fullName>
    </submittedName>
</protein>
<name>A0AAD9MEQ5_9PEZI</name>
<evidence type="ECO:0000313" key="2">
    <source>
        <dbReference type="Proteomes" id="UP001217918"/>
    </source>
</evidence>
<evidence type="ECO:0000313" key="1">
    <source>
        <dbReference type="EMBL" id="KAK2072255.1"/>
    </source>
</evidence>
<comment type="caution">
    <text evidence="1">The sequence shown here is derived from an EMBL/GenBank/DDBJ whole genome shotgun (WGS) entry which is preliminary data.</text>
</comment>
<reference evidence="1" key="1">
    <citation type="journal article" date="2023" name="Mol. Plant Microbe Interact.">
        <title>Elucidating the Obligate Nature and Biological Capacity of an Invasive Fungal Corn Pathogen.</title>
        <authorList>
            <person name="MacCready J.S."/>
            <person name="Roggenkamp E.M."/>
            <person name="Gdanetz K."/>
            <person name="Chilvers M.I."/>
        </authorList>
    </citation>
    <scope>NUCLEOTIDE SEQUENCE</scope>
    <source>
        <strain evidence="1">PM02</strain>
    </source>
</reference>
<keyword evidence="2" id="KW-1185">Reference proteome</keyword>
<proteinExistence type="predicted"/>
<sequence>MPRGYDHDIRKQVDMNVEQGDGSYPKGRCLHCDKIIAVTASTIKRHLKGCHLYAKHRAEHPELHPESTELTPRRSINKALSSATTPTAGVATGVPAGIALGASPGLPKAPTAKSTALVHHASSAAAAAALSLATDGGVLRAAHLQAAKAVYVAGQSFRLYADPEQRELLRLLNPAYRPPSEDELAGELLDAVHDDYMARVRQTIDHLPWLNINLEAVENAGDEMVVNVCVNPAPGISFYWTRLNTGDIEITASNRLRLLRPVLADVTGGNPNRIMSYTMSTQRILPEANFVYCPIRNRLSADRMQKLLFIYYNHRILKLKQKSWPQLTETEIEEAENLLFQS</sequence>
<accession>A0AAD9MEQ5</accession>
<dbReference type="Proteomes" id="UP001217918">
    <property type="component" value="Unassembled WGS sequence"/>
</dbReference>
<organism evidence="1 2">
    <name type="scientific">Phyllachora maydis</name>
    <dbReference type="NCBI Taxonomy" id="1825666"/>
    <lineage>
        <taxon>Eukaryota</taxon>
        <taxon>Fungi</taxon>
        <taxon>Dikarya</taxon>
        <taxon>Ascomycota</taxon>
        <taxon>Pezizomycotina</taxon>
        <taxon>Sordariomycetes</taxon>
        <taxon>Sordariomycetidae</taxon>
        <taxon>Phyllachorales</taxon>
        <taxon>Phyllachoraceae</taxon>
        <taxon>Phyllachora</taxon>
    </lineage>
</organism>
<dbReference type="AlphaFoldDB" id="A0AAD9MEQ5"/>
<dbReference type="EMBL" id="JAQQPM010000006">
    <property type="protein sequence ID" value="KAK2072255.1"/>
    <property type="molecule type" value="Genomic_DNA"/>
</dbReference>
<gene>
    <name evidence="1" type="ORF">P8C59_006622</name>
</gene>